<evidence type="ECO:0000256" key="3">
    <source>
        <dbReference type="ARBA" id="ARBA00022692"/>
    </source>
</evidence>
<feature type="transmembrane region" description="Helical" evidence="6">
    <location>
        <begin position="240"/>
        <end position="264"/>
    </location>
</feature>
<dbReference type="AlphaFoldDB" id="A0AAD9L2L4"/>
<dbReference type="Gene3D" id="1.20.58.390">
    <property type="entry name" value="Neurotransmitter-gated ion-channel transmembrane domain"/>
    <property type="match status" value="1"/>
</dbReference>
<feature type="domain" description="Neurotransmitter-gated ion-channel ligand-binding" evidence="7">
    <location>
        <begin position="37"/>
        <end position="238"/>
    </location>
</feature>
<dbReference type="Proteomes" id="UP001209878">
    <property type="component" value="Unassembled WGS sequence"/>
</dbReference>
<evidence type="ECO:0000256" key="2">
    <source>
        <dbReference type="ARBA" id="ARBA00009237"/>
    </source>
</evidence>
<dbReference type="GO" id="GO:0016020">
    <property type="term" value="C:membrane"/>
    <property type="evidence" value="ECO:0007669"/>
    <property type="project" value="UniProtKB-SubCell"/>
</dbReference>
<evidence type="ECO:0000259" key="7">
    <source>
        <dbReference type="Pfam" id="PF02931"/>
    </source>
</evidence>
<comment type="similarity">
    <text evidence="2">Belongs to the ligand-gated ion channel (TC 1.A.9) family. Acetylcholine receptor (TC 1.A.9.1) subfamily.</text>
</comment>
<dbReference type="CDD" id="cd18997">
    <property type="entry name" value="LGIC_ECD_nAChR"/>
    <property type="match status" value="1"/>
</dbReference>
<dbReference type="InterPro" id="IPR006202">
    <property type="entry name" value="Neur_chan_lig-bd"/>
</dbReference>
<keyword evidence="4 6" id="KW-1133">Transmembrane helix</keyword>
<accession>A0AAD9L2L4</accession>
<dbReference type="InterPro" id="IPR036719">
    <property type="entry name" value="Neuro-gated_channel_TM_sf"/>
</dbReference>
<proteinExistence type="inferred from homology"/>
<feature type="domain" description="Neurotransmitter-gated ion-channel transmembrane" evidence="8">
    <location>
        <begin position="246"/>
        <end position="382"/>
    </location>
</feature>
<dbReference type="FunFam" id="2.70.170.10:FF:000016">
    <property type="entry name" value="Nicotinic acetylcholine receptor subunit"/>
    <property type="match status" value="1"/>
</dbReference>
<dbReference type="Gene3D" id="2.70.170.10">
    <property type="entry name" value="Neurotransmitter-gated ion-channel ligand-binding domain"/>
    <property type="match status" value="1"/>
</dbReference>
<sequence>MAPMVRILVVVVGLWSATFGYDKAADARHSGNGSTHDLVRQIFRGYVPDLIPQCHEKVLVKVDMSLRGILDVDEPRQIVKVNVWFRLKWNDCRLRWNASHFRGKDTIVVSSKRIWIPDITLFDSTEGEAMDYSKTHSVLQSRGEVSLYHPAKLTFSCKIDMTYFPFDQQTCPLKFASWTYAGDELDVSNYSSSGDMSVFSNNGEWNLLGLPVRRNVRYYSCCTEPFPDITFYMRMQREHLYYIFNLVMPCSLITVVALLVFYLPPESGEKISLGITVLLSLCVFLLMVSESMPATSETVPLIAQYFASTIALVSLSCMLTVFVIHVHHKVSGGKEVPRWVRVLVIEWLGRLLCMGRGSLESERCHGEDDGQTNGLLKFEMSRQRRPKSVPAYGDFSAQDNTLTADYRVQSSVEATLEDQLTVLRQIRYVVGRQLHW</sequence>
<gene>
    <name evidence="9" type="ORF">NP493_405g04046</name>
</gene>
<feature type="transmembrane region" description="Helical" evidence="6">
    <location>
        <begin position="271"/>
        <end position="289"/>
    </location>
</feature>
<keyword evidence="10" id="KW-1185">Reference proteome</keyword>
<dbReference type="PROSITE" id="PS00236">
    <property type="entry name" value="NEUROTR_ION_CHANNEL"/>
    <property type="match status" value="1"/>
</dbReference>
<dbReference type="InterPro" id="IPR006029">
    <property type="entry name" value="Neurotrans-gated_channel_TM"/>
</dbReference>
<protein>
    <submittedName>
        <fullName evidence="9">Uncharacterized protein</fullName>
    </submittedName>
</protein>
<dbReference type="InterPro" id="IPR018000">
    <property type="entry name" value="Neurotransmitter_ion_chnl_CS"/>
</dbReference>
<dbReference type="Pfam" id="PF02932">
    <property type="entry name" value="Neur_chan_memb"/>
    <property type="match status" value="1"/>
</dbReference>
<keyword evidence="6" id="KW-0406">Ion transport</keyword>
<evidence type="ECO:0000313" key="10">
    <source>
        <dbReference type="Proteomes" id="UP001209878"/>
    </source>
</evidence>
<organism evidence="9 10">
    <name type="scientific">Ridgeia piscesae</name>
    <name type="common">Tubeworm</name>
    <dbReference type="NCBI Taxonomy" id="27915"/>
    <lineage>
        <taxon>Eukaryota</taxon>
        <taxon>Metazoa</taxon>
        <taxon>Spiralia</taxon>
        <taxon>Lophotrochozoa</taxon>
        <taxon>Annelida</taxon>
        <taxon>Polychaeta</taxon>
        <taxon>Sedentaria</taxon>
        <taxon>Canalipalpata</taxon>
        <taxon>Sabellida</taxon>
        <taxon>Siboglinidae</taxon>
        <taxon>Ridgeia</taxon>
    </lineage>
</organism>
<dbReference type="InterPro" id="IPR038050">
    <property type="entry name" value="Neuro_actylchol_rec"/>
</dbReference>
<dbReference type="CDD" id="cd19051">
    <property type="entry name" value="LGIC_TM_cation"/>
    <property type="match status" value="1"/>
</dbReference>
<dbReference type="Pfam" id="PF02931">
    <property type="entry name" value="Neur_chan_LBD"/>
    <property type="match status" value="1"/>
</dbReference>
<dbReference type="SUPFAM" id="SSF63712">
    <property type="entry name" value="Nicotinic receptor ligand binding domain-like"/>
    <property type="match status" value="1"/>
</dbReference>
<keyword evidence="3 6" id="KW-0812">Transmembrane</keyword>
<dbReference type="EMBL" id="JAODUO010000405">
    <property type="protein sequence ID" value="KAK2181243.1"/>
    <property type="molecule type" value="Genomic_DNA"/>
</dbReference>
<dbReference type="SUPFAM" id="SSF90112">
    <property type="entry name" value="Neurotransmitter-gated ion-channel transmembrane pore"/>
    <property type="match status" value="1"/>
</dbReference>
<comment type="subcellular location">
    <subcellularLocation>
        <location evidence="1">Membrane</location>
        <topology evidence="1">Multi-pass membrane protein</topology>
    </subcellularLocation>
</comment>
<evidence type="ECO:0000313" key="9">
    <source>
        <dbReference type="EMBL" id="KAK2181243.1"/>
    </source>
</evidence>
<evidence type="ECO:0000256" key="4">
    <source>
        <dbReference type="ARBA" id="ARBA00022989"/>
    </source>
</evidence>
<keyword evidence="5 6" id="KW-0472">Membrane</keyword>
<evidence type="ECO:0000256" key="6">
    <source>
        <dbReference type="RuleBase" id="RU000687"/>
    </source>
</evidence>
<keyword evidence="6" id="KW-0813">Transport</keyword>
<dbReference type="GO" id="GO:0004888">
    <property type="term" value="F:transmembrane signaling receptor activity"/>
    <property type="evidence" value="ECO:0007669"/>
    <property type="project" value="InterPro"/>
</dbReference>
<name>A0AAD9L2L4_RIDPI</name>
<dbReference type="FunFam" id="1.20.58.390:FF:000073">
    <property type="entry name" value="Neuronal acetylcholine receptor subunit alpha-9-II"/>
    <property type="match status" value="1"/>
</dbReference>
<dbReference type="NCBIfam" id="TIGR00860">
    <property type="entry name" value="LIC"/>
    <property type="match status" value="1"/>
</dbReference>
<dbReference type="PANTHER" id="PTHR18945">
    <property type="entry name" value="NEUROTRANSMITTER GATED ION CHANNEL"/>
    <property type="match status" value="1"/>
</dbReference>
<evidence type="ECO:0000256" key="1">
    <source>
        <dbReference type="ARBA" id="ARBA00004141"/>
    </source>
</evidence>
<feature type="transmembrane region" description="Helical" evidence="6">
    <location>
        <begin position="301"/>
        <end position="324"/>
    </location>
</feature>
<comment type="caution">
    <text evidence="6">Lacks conserved residue(s) required for the propagation of feature annotation.</text>
</comment>
<feature type="chain" id="PRO_5041779998" evidence="6">
    <location>
        <begin position="21"/>
        <end position="436"/>
    </location>
</feature>
<keyword evidence="6" id="KW-0407">Ion channel</keyword>
<comment type="caution">
    <text evidence="9">The sequence shown here is derived from an EMBL/GenBank/DDBJ whole genome shotgun (WGS) entry which is preliminary data.</text>
</comment>
<dbReference type="GO" id="GO:0005230">
    <property type="term" value="F:extracellular ligand-gated monoatomic ion channel activity"/>
    <property type="evidence" value="ECO:0007669"/>
    <property type="project" value="InterPro"/>
</dbReference>
<evidence type="ECO:0000259" key="8">
    <source>
        <dbReference type="Pfam" id="PF02932"/>
    </source>
</evidence>
<feature type="signal peptide" evidence="6">
    <location>
        <begin position="1"/>
        <end position="20"/>
    </location>
</feature>
<dbReference type="InterPro" id="IPR036734">
    <property type="entry name" value="Neur_chan_lig-bd_sf"/>
</dbReference>
<dbReference type="InterPro" id="IPR006201">
    <property type="entry name" value="Neur_channel"/>
</dbReference>
<keyword evidence="6" id="KW-0732">Signal</keyword>
<evidence type="ECO:0000256" key="5">
    <source>
        <dbReference type="ARBA" id="ARBA00023136"/>
    </source>
</evidence>
<dbReference type="PRINTS" id="PR00252">
    <property type="entry name" value="NRIONCHANNEL"/>
</dbReference>
<reference evidence="9" key="1">
    <citation type="journal article" date="2023" name="Mol. Biol. Evol.">
        <title>Third-Generation Sequencing Reveals the Adaptive Role of the Epigenome in Three Deep-Sea Polychaetes.</title>
        <authorList>
            <person name="Perez M."/>
            <person name="Aroh O."/>
            <person name="Sun Y."/>
            <person name="Lan Y."/>
            <person name="Juniper S.K."/>
            <person name="Young C.R."/>
            <person name="Angers B."/>
            <person name="Qian P.Y."/>
        </authorList>
    </citation>
    <scope>NUCLEOTIDE SEQUENCE</scope>
    <source>
        <strain evidence="9">R07B-5</strain>
    </source>
</reference>